<dbReference type="InterPro" id="IPR038765">
    <property type="entry name" value="Papain-like_cys_pep_sf"/>
</dbReference>
<dbReference type="eggNOG" id="KOG2778">
    <property type="taxonomic scope" value="Eukaryota"/>
</dbReference>
<dbReference type="GO" id="GO:0016579">
    <property type="term" value="P:protein deubiquitination"/>
    <property type="evidence" value="ECO:0007669"/>
    <property type="project" value="TreeGrafter"/>
</dbReference>
<dbReference type="PROSITE" id="PS52048">
    <property type="entry name" value="UCH_DOMAIN"/>
    <property type="match status" value="1"/>
</dbReference>
<keyword evidence="11" id="KW-1185">Reference proteome</keyword>
<dbReference type="OMA" id="IESEPAY"/>
<evidence type="ECO:0000256" key="5">
    <source>
        <dbReference type="ARBA" id="ARBA00022807"/>
    </source>
</evidence>
<evidence type="ECO:0000256" key="2">
    <source>
        <dbReference type="ARBA" id="ARBA00022670"/>
    </source>
</evidence>
<dbReference type="InterPro" id="IPR036959">
    <property type="entry name" value="Peptidase_C12_UCH_sf"/>
</dbReference>
<feature type="site" description="Important for enzyme activity" evidence="6">
    <location>
        <position position="322"/>
    </location>
</feature>
<dbReference type="AlphaFoldDB" id="E5A421"/>
<protein>
    <recommendedName>
        <fullName evidence="7">Ubiquitin carboxyl-terminal hydrolase</fullName>
        <ecNumber evidence="7">3.4.19.12</ecNumber>
    </recommendedName>
</protein>
<dbReference type="Pfam" id="PF01088">
    <property type="entry name" value="Peptidase_C12"/>
    <property type="match status" value="1"/>
</dbReference>
<keyword evidence="3 6" id="KW-0833">Ubl conjugation pathway</keyword>
<name>E5A421_LEPMJ</name>
<evidence type="ECO:0000313" key="10">
    <source>
        <dbReference type="EMBL" id="CBX98366.1"/>
    </source>
</evidence>
<keyword evidence="4 6" id="KW-0378">Hydrolase</keyword>
<dbReference type="STRING" id="985895.E5A421"/>
<feature type="compositionally biased region" description="Basic and acidic residues" evidence="8">
    <location>
        <begin position="20"/>
        <end position="30"/>
    </location>
</feature>
<evidence type="ECO:0000256" key="6">
    <source>
        <dbReference type="PROSITE-ProRule" id="PRU01393"/>
    </source>
</evidence>
<dbReference type="InterPro" id="IPR001578">
    <property type="entry name" value="Peptidase_C12_UCH"/>
</dbReference>
<dbReference type="EMBL" id="FP929133">
    <property type="protein sequence ID" value="CBX98366.1"/>
    <property type="molecule type" value="Genomic_DNA"/>
</dbReference>
<dbReference type="GO" id="GO:0006511">
    <property type="term" value="P:ubiquitin-dependent protein catabolic process"/>
    <property type="evidence" value="ECO:0007669"/>
    <property type="project" value="UniProtKB-UniRule"/>
</dbReference>
<dbReference type="PANTHER" id="PTHR10589">
    <property type="entry name" value="UBIQUITIN CARBOXYL-TERMINAL HYDROLASE"/>
    <property type="match status" value="1"/>
</dbReference>
<keyword evidence="2 6" id="KW-0645">Protease</keyword>
<evidence type="ECO:0000256" key="8">
    <source>
        <dbReference type="SAM" id="MobiDB-lite"/>
    </source>
</evidence>
<dbReference type="VEuPathDB" id="FungiDB:LEMA_P097750.1"/>
<evidence type="ECO:0000256" key="4">
    <source>
        <dbReference type="ARBA" id="ARBA00022801"/>
    </source>
</evidence>
<dbReference type="OrthoDB" id="1924260at2759"/>
<dbReference type="PANTHER" id="PTHR10589:SF29">
    <property type="entry name" value="UBIQUITIN CARBOXYL-TERMINAL HYDROLASE"/>
    <property type="match status" value="1"/>
</dbReference>
<keyword evidence="5 6" id="KW-0788">Thiol protease</keyword>
<dbReference type="Proteomes" id="UP000002668">
    <property type="component" value="Genome"/>
</dbReference>
<feature type="compositionally biased region" description="Basic and acidic residues" evidence="8">
    <location>
        <begin position="56"/>
        <end position="69"/>
    </location>
</feature>
<dbReference type="InParanoid" id="E5A421"/>
<feature type="domain" description="UCH catalytic" evidence="9">
    <location>
        <begin position="89"/>
        <end position="368"/>
    </location>
</feature>
<evidence type="ECO:0000259" key="9">
    <source>
        <dbReference type="PROSITE" id="PS52048"/>
    </source>
</evidence>
<evidence type="ECO:0000256" key="1">
    <source>
        <dbReference type="ARBA" id="ARBA00000707"/>
    </source>
</evidence>
<comment type="similarity">
    <text evidence="6 7">Belongs to the peptidase C12 family.</text>
</comment>
<dbReference type="GO" id="GO:0005737">
    <property type="term" value="C:cytoplasm"/>
    <property type="evidence" value="ECO:0007669"/>
    <property type="project" value="TreeGrafter"/>
</dbReference>
<gene>
    <name evidence="10" type="ORF">LEMA_P097750.1</name>
</gene>
<organism evidence="11">
    <name type="scientific">Leptosphaeria maculans (strain JN3 / isolate v23.1.3 / race Av1-4-5-6-7-8)</name>
    <name type="common">Blackleg fungus</name>
    <name type="synonym">Phoma lingam</name>
    <dbReference type="NCBI Taxonomy" id="985895"/>
    <lineage>
        <taxon>Eukaryota</taxon>
        <taxon>Fungi</taxon>
        <taxon>Dikarya</taxon>
        <taxon>Ascomycota</taxon>
        <taxon>Pezizomycotina</taxon>
        <taxon>Dothideomycetes</taxon>
        <taxon>Pleosporomycetidae</taxon>
        <taxon>Pleosporales</taxon>
        <taxon>Pleosporineae</taxon>
        <taxon>Leptosphaeriaceae</taxon>
        <taxon>Plenodomus</taxon>
        <taxon>Plenodomus lingam/Leptosphaeria maculans species complex</taxon>
    </lineage>
</organism>
<feature type="site" description="Transition state stabilizer" evidence="6">
    <location>
        <position position="163"/>
    </location>
</feature>
<feature type="active site" description="Proton donor" evidence="6">
    <location>
        <position position="307"/>
    </location>
</feature>
<dbReference type="SUPFAM" id="SSF54001">
    <property type="entry name" value="Cysteine proteinases"/>
    <property type="match status" value="1"/>
</dbReference>
<dbReference type="Gene3D" id="3.40.532.10">
    <property type="entry name" value="Peptidase C12, ubiquitin carboxyl-terminal hydrolase"/>
    <property type="match status" value="1"/>
</dbReference>
<accession>E5A421</accession>
<dbReference type="PRINTS" id="PR00707">
    <property type="entry name" value="UBCTHYDRLASE"/>
</dbReference>
<evidence type="ECO:0000256" key="3">
    <source>
        <dbReference type="ARBA" id="ARBA00022786"/>
    </source>
</evidence>
<sequence>MAASSTTEVLSDTIIVASREKLADTDHGIEPPDATFSNPRKRKRPEATSKCPNIKKAKEISMETPHEEDSASATRSPTPLVIDKNNWQGFCEIESEPAYFSVILREMGVENVTVREVLTMDPNYLEASLPQPIHGLILLFHYREFGNADQSPECPSNVWFANQLPAQNSCATLAMINILMNSAEVQIGEHLSQFKDFTRDLTPYQRGEALASFDFVKRIHNSFAKKMDILVSDKLLSYKVSRETRLRAQEEQDKQDKEAATISNKSNKRRGTTSTSTKSKSKSRRRASTVSVTTENSAEAHEETSHHFIAFVPTGTEVWKLDGLDHQPTSMGQFDPAKGETWLSAVSDTIASLMAAGDDDYGVVALTQSPLRALRERASVVYNTMVNIDDFLSGNNGGNTSQNTNTNTNNETANIWQTPYLTPHLRPCPSLLGLTPLLPLHPAPPLPSPDIAHATQLFHTLAAEMSTLAANIIAETQAEGEEETKAAQRRFDAAPVVKRWLEMLAENGHLERNLHRFMAGAGRGK</sequence>
<dbReference type="HOGENOM" id="CLU_018316_3_1_1"/>
<feature type="region of interest" description="Disordered" evidence="8">
    <location>
        <begin position="20"/>
        <end position="77"/>
    </location>
</feature>
<dbReference type="EC" id="3.4.19.12" evidence="7"/>
<reference evidence="11" key="1">
    <citation type="journal article" date="2011" name="Nat. Commun.">
        <title>Effector diversification within compartments of the Leptosphaeria maculans genome affected by Repeat-Induced Point mutations.</title>
        <authorList>
            <person name="Rouxel T."/>
            <person name="Grandaubert J."/>
            <person name="Hane J.K."/>
            <person name="Hoede C."/>
            <person name="van de Wouw A.P."/>
            <person name="Couloux A."/>
            <person name="Dominguez V."/>
            <person name="Anthouard V."/>
            <person name="Bally P."/>
            <person name="Bourras S."/>
            <person name="Cozijnsen A.J."/>
            <person name="Ciuffetti L.M."/>
            <person name="Degrave A."/>
            <person name="Dilmaghani A."/>
            <person name="Duret L."/>
            <person name="Fudal I."/>
            <person name="Goodwin S.B."/>
            <person name="Gout L."/>
            <person name="Glaser N."/>
            <person name="Linglin J."/>
            <person name="Kema G.H.J."/>
            <person name="Lapalu N."/>
            <person name="Lawrence C.B."/>
            <person name="May K."/>
            <person name="Meyer M."/>
            <person name="Ollivier B."/>
            <person name="Poulain J."/>
            <person name="Schoch C.L."/>
            <person name="Simon A."/>
            <person name="Spatafora J.W."/>
            <person name="Stachowiak A."/>
            <person name="Turgeon B.G."/>
            <person name="Tyler B.M."/>
            <person name="Vincent D."/>
            <person name="Weissenbach J."/>
            <person name="Amselem J."/>
            <person name="Quesneville H."/>
            <person name="Oliver R.P."/>
            <person name="Wincker P."/>
            <person name="Balesdent M.-H."/>
            <person name="Howlett B.J."/>
        </authorList>
    </citation>
    <scope>NUCLEOTIDE SEQUENCE [LARGE SCALE GENOMIC DNA]</scope>
    <source>
        <strain evidence="11">JN3 / isolate v23.1.3 / race Av1-4-5-6-7-8</strain>
    </source>
</reference>
<feature type="region of interest" description="Disordered" evidence="8">
    <location>
        <begin position="245"/>
        <end position="303"/>
    </location>
</feature>
<feature type="active site" description="Nucleophile" evidence="6">
    <location>
        <position position="170"/>
    </location>
</feature>
<proteinExistence type="inferred from homology"/>
<dbReference type="GeneID" id="13286128"/>
<feature type="compositionally biased region" description="Basic and acidic residues" evidence="8">
    <location>
        <begin position="245"/>
        <end position="259"/>
    </location>
</feature>
<comment type="catalytic activity">
    <reaction evidence="1 6 7">
        <text>Thiol-dependent hydrolysis of ester, thioester, amide, peptide and isopeptide bonds formed by the C-terminal Gly of ubiquitin (a 76-residue protein attached to proteins as an intracellular targeting signal).</text>
        <dbReference type="EC" id="3.4.19.12"/>
    </reaction>
</comment>
<evidence type="ECO:0000313" key="11">
    <source>
        <dbReference type="Proteomes" id="UP000002668"/>
    </source>
</evidence>
<evidence type="ECO:0000256" key="7">
    <source>
        <dbReference type="RuleBase" id="RU361215"/>
    </source>
</evidence>
<dbReference type="GO" id="GO:0004843">
    <property type="term" value="F:cysteine-type deubiquitinase activity"/>
    <property type="evidence" value="ECO:0007669"/>
    <property type="project" value="UniProtKB-UniRule"/>
</dbReference>